<keyword evidence="9" id="KW-0325">Glycoprotein</keyword>
<evidence type="ECO:0000259" key="13">
    <source>
        <dbReference type="PROSITE" id="PS50011"/>
    </source>
</evidence>
<comment type="catalytic activity">
    <reaction evidence="10">
        <text>L-threonyl-[protein] + ATP = O-phospho-L-threonyl-[protein] + ADP + H(+)</text>
        <dbReference type="Rhea" id="RHEA:46608"/>
        <dbReference type="Rhea" id="RHEA-COMP:11060"/>
        <dbReference type="Rhea" id="RHEA-COMP:11605"/>
        <dbReference type="ChEBI" id="CHEBI:15378"/>
        <dbReference type="ChEBI" id="CHEBI:30013"/>
        <dbReference type="ChEBI" id="CHEBI:30616"/>
        <dbReference type="ChEBI" id="CHEBI:61977"/>
        <dbReference type="ChEBI" id="CHEBI:456216"/>
        <dbReference type="EC" id="2.7.11.1"/>
    </reaction>
</comment>
<dbReference type="InterPro" id="IPR000719">
    <property type="entry name" value="Prot_kinase_dom"/>
</dbReference>
<dbReference type="GO" id="GO:0005886">
    <property type="term" value="C:plasma membrane"/>
    <property type="evidence" value="ECO:0007669"/>
    <property type="project" value="TreeGrafter"/>
</dbReference>
<keyword evidence="12" id="KW-0812">Transmembrane</keyword>
<evidence type="ECO:0000256" key="11">
    <source>
        <dbReference type="ARBA" id="ARBA00048679"/>
    </source>
</evidence>
<dbReference type="GO" id="GO:0005524">
    <property type="term" value="F:ATP binding"/>
    <property type="evidence" value="ECO:0007669"/>
    <property type="project" value="UniProtKB-KW"/>
</dbReference>
<dbReference type="Pfam" id="PF03372">
    <property type="entry name" value="Exo_endo_phos"/>
    <property type="match status" value="1"/>
</dbReference>
<dbReference type="Pfam" id="PF11883">
    <property type="entry name" value="DUF3403"/>
    <property type="match status" value="1"/>
</dbReference>
<keyword evidence="5" id="KW-0547">Nucleotide-binding</keyword>
<protein>
    <recommendedName>
        <fullName evidence="1">non-specific serine/threonine protein kinase</fullName>
        <ecNumber evidence="1">2.7.11.1</ecNumber>
    </recommendedName>
</protein>
<evidence type="ECO:0000256" key="8">
    <source>
        <dbReference type="ARBA" id="ARBA00023157"/>
    </source>
</evidence>
<evidence type="ECO:0000256" key="5">
    <source>
        <dbReference type="ARBA" id="ARBA00022741"/>
    </source>
</evidence>
<keyword evidence="4" id="KW-0732">Signal</keyword>
<proteinExistence type="predicted"/>
<dbReference type="Pfam" id="PF07714">
    <property type="entry name" value="PK_Tyr_Ser-Thr"/>
    <property type="match status" value="1"/>
</dbReference>
<comment type="caution">
    <text evidence="14">The sequence shown here is derived from an EMBL/GenBank/DDBJ whole genome shotgun (WGS) entry which is preliminary data.</text>
</comment>
<dbReference type="InterPro" id="IPR021820">
    <property type="entry name" value="S-locus_recpt_kinase_C"/>
</dbReference>
<evidence type="ECO:0000313" key="14">
    <source>
        <dbReference type="EMBL" id="KAG6778626.1"/>
    </source>
</evidence>
<dbReference type="Proteomes" id="UP000886885">
    <property type="component" value="Chromosome 4A"/>
</dbReference>
<evidence type="ECO:0000256" key="10">
    <source>
        <dbReference type="ARBA" id="ARBA00047899"/>
    </source>
</evidence>
<evidence type="ECO:0000256" key="9">
    <source>
        <dbReference type="ARBA" id="ARBA00023180"/>
    </source>
</evidence>
<evidence type="ECO:0000256" key="1">
    <source>
        <dbReference type="ARBA" id="ARBA00012513"/>
    </source>
</evidence>
<evidence type="ECO:0000256" key="7">
    <source>
        <dbReference type="ARBA" id="ARBA00022840"/>
    </source>
</evidence>
<evidence type="ECO:0000313" key="15">
    <source>
        <dbReference type="Proteomes" id="UP000886885"/>
    </source>
</evidence>
<keyword evidence="15" id="KW-1185">Reference proteome</keyword>
<keyword evidence="2" id="KW-0723">Serine/threonine-protein kinase</keyword>
<dbReference type="FunFam" id="1.10.510.10:FF:000060">
    <property type="entry name" value="G-type lectin S-receptor-like serine/threonine-protein kinase"/>
    <property type="match status" value="1"/>
</dbReference>
<dbReference type="InterPro" id="IPR008271">
    <property type="entry name" value="Ser/Thr_kinase_AS"/>
</dbReference>
<dbReference type="PROSITE" id="PS00108">
    <property type="entry name" value="PROTEIN_KINASE_ST"/>
    <property type="match status" value="1"/>
</dbReference>
<dbReference type="PANTHER" id="PTHR27002:SF1095">
    <property type="entry name" value="G-TYPE LECTIN S-RECEPTOR-LIKE SERINE_THREONINE-PROTEIN KINASE RKS1"/>
    <property type="match status" value="1"/>
</dbReference>
<evidence type="ECO:0000256" key="6">
    <source>
        <dbReference type="ARBA" id="ARBA00022777"/>
    </source>
</evidence>
<keyword evidence="6" id="KW-0418">Kinase</keyword>
<name>A0A8X8CWP3_POPTO</name>
<feature type="transmembrane region" description="Helical" evidence="12">
    <location>
        <begin position="417"/>
        <end position="438"/>
    </location>
</feature>
<keyword evidence="7" id="KW-0067">ATP-binding</keyword>
<keyword evidence="12" id="KW-0472">Membrane</keyword>
<dbReference type="AlphaFoldDB" id="A0A8X8CWP3"/>
<dbReference type="GO" id="GO:0004674">
    <property type="term" value="F:protein serine/threonine kinase activity"/>
    <property type="evidence" value="ECO:0007669"/>
    <property type="project" value="UniProtKB-KW"/>
</dbReference>
<evidence type="ECO:0000256" key="3">
    <source>
        <dbReference type="ARBA" id="ARBA00022679"/>
    </source>
</evidence>
<dbReference type="EMBL" id="JAAWWB010000007">
    <property type="protein sequence ID" value="KAG6778626.1"/>
    <property type="molecule type" value="Genomic_DNA"/>
</dbReference>
<evidence type="ECO:0000256" key="2">
    <source>
        <dbReference type="ARBA" id="ARBA00022527"/>
    </source>
</evidence>
<organism evidence="14 15">
    <name type="scientific">Populus tomentosa</name>
    <name type="common">Chinese white poplar</name>
    <dbReference type="NCBI Taxonomy" id="118781"/>
    <lineage>
        <taxon>Eukaryota</taxon>
        <taxon>Viridiplantae</taxon>
        <taxon>Streptophyta</taxon>
        <taxon>Embryophyta</taxon>
        <taxon>Tracheophyta</taxon>
        <taxon>Spermatophyta</taxon>
        <taxon>Magnoliopsida</taxon>
        <taxon>eudicotyledons</taxon>
        <taxon>Gunneridae</taxon>
        <taxon>Pentapetalae</taxon>
        <taxon>rosids</taxon>
        <taxon>fabids</taxon>
        <taxon>Malpighiales</taxon>
        <taxon>Salicaceae</taxon>
        <taxon>Saliceae</taxon>
        <taxon>Populus</taxon>
    </lineage>
</organism>
<dbReference type="EC" id="2.7.11.1" evidence="1"/>
<keyword evidence="8" id="KW-1015">Disulfide bond</keyword>
<dbReference type="PANTHER" id="PTHR27002">
    <property type="entry name" value="RECEPTOR-LIKE SERINE/THREONINE-PROTEIN KINASE SD1-8"/>
    <property type="match status" value="1"/>
</dbReference>
<keyword evidence="3" id="KW-0808">Transferase</keyword>
<sequence>MGNRRHFQNVGDSHKHLCITGSMQSGDEEAIVSSEDREVQGMVQIGEALLIGDNSNLYAFEGDIRKQLQQEEADWRAVQAGKLRAVGRLIDIHNIEVCFLLETKIKTCTDSLIFRVWNNSNVNWACNEAEGSRGGMIALWDDTKFQVSSVEYGYGWIGLYGQHMQSGFICAIVGVYAPCSMSEKRDLWKNLCILRHAFPIPWLMVGDFNETLNQIDRSSGYLHIKGSSAFRNFLDSCHLIEYQLAGGYFTWFRNCLMSKLDRAFSDESFLLQFSNVMLHRLPREMSDHCPLLVSDSLLESGYRPFKFLDCWLQFPNFKNIIRGFWFDGCTSFPGRFRFIKKLSFVAAQLRRWNKDDFGDQEYKLQVVISQIDELERKQEADPLCPSDHLKLESLIKDKWTYTKYEKSGPLANKGIKAILIVSVVVTLFLIIFLVCWFVKKRRKDEPRRSQLDWSTRHNIICGIARGILYLHQDSRLRIIHRDLKASNVLLDASMNPKISDFGMARIFGVDQIEANTNRVVGTYGYMSPEYAMQGLFSVKSDVYSFGVLLLEVITGRKNNHFYNESNSSNLVGYVWDLWREGRALELVDTLMGDSYHEDQVLRCIHIGLLCVQESAMDRPSMSNVVFMLSNDTTLPSPKQPAFIMKESYHSGDPSTSEGSHSINGMTITMLGPR</sequence>
<evidence type="ECO:0000256" key="4">
    <source>
        <dbReference type="ARBA" id="ARBA00022729"/>
    </source>
</evidence>
<dbReference type="InterPro" id="IPR005135">
    <property type="entry name" value="Endo/exonuclease/phosphatase"/>
</dbReference>
<accession>A0A8X8CWP3</accession>
<feature type="domain" description="Protein kinase" evidence="13">
    <location>
        <begin position="314"/>
        <end position="642"/>
    </location>
</feature>
<keyword evidence="12" id="KW-1133">Transmembrane helix</keyword>
<gene>
    <name evidence="14" type="ORF">POTOM_014964</name>
</gene>
<comment type="catalytic activity">
    <reaction evidence="11">
        <text>L-seryl-[protein] + ATP = O-phospho-L-seryl-[protein] + ADP + H(+)</text>
        <dbReference type="Rhea" id="RHEA:17989"/>
        <dbReference type="Rhea" id="RHEA-COMP:9863"/>
        <dbReference type="Rhea" id="RHEA-COMP:11604"/>
        <dbReference type="ChEBI" id="CHEBI:15378"/>
        <dbReference type="ChEBI" id="CHEBI:29999"/>
        <dbReference type="ChEBI" id="CHEBI:30616"/>
        <dbReference type="ChEBI" id="CHEBI:83421"/>
        <dbReference type="ChEBI" id="CHEBI:456216"/>
        <dbReference type="EC" id="2.7.11.1"/>
    </reaction>
</comment>
<dbReference type="InterPro" id="IPR001245">
    <property type="entry name" value="Ser-Thr/Tyr_kinase_cat_dom"/>
</dbReference>
<dbReference type="PROSITE" id="PS50011">
    <property type="entry name" value="PROTEIN_KINASE_DOM"/>
    <property type="match status" value="1"/>
</dbReference>
<evidence type="ECO:0000256" key="12">
    <source>
        <dbReference type="SAM" id="Phobius"/>
    </source>
</evidence>
<dbReference type="OrthoDB" id="851173at2759"/>
<dbReference type="SMART" id="SM00220">
    <property type="entry name" value="S_TKc"/>
    <property type="match status" value="1"/>
</dbReference>
<reference evidence="14" key="1">
    <citation type="journal article" date="2020" name="bioRxiv">
        <title>Hybrid origin of Populus tomentosa Carr. identified through genome sequencing and phylogenomic analysis.</title>
        <authorList>
            <person name="An X."/>
            <person name="Gao K."/>
            <person name="Chen Z."/>
            <person name="Li J."/>
            <person name="Yang X."/>
            <person name="Yang X."/>
            <person name="Zhou J."/>
            <person name="Guo T."/>
            <person name="Zhao T."/>
            <person name="Huang S."/>
            <person name="Miao D."/>
            <person name="Khan W.U."/>
            <person name="Rao P."/>
            <person name="Ye M."/>
            <person name="Lei B."/>
            <person name="Liao W."/>
            <person name="Wang J."/>
            <person name="Ji L."/>
            <person name="Li Y."/>
            <person name="Guo B."/>
            <person name="Mustafa N.S."/>
            <person name="Li S."/>
            <person name="Yun Q."/>
            <person name="Keller S.R."/>
            <person name="Mao J."/>
            <person name="Zhang R."/>
            <person name="Strauss S.H."/>
        </authorList>
    </citation>
    <scope>NUCLEOTIDE SEQUENCE</scope>
    <source>
        <strain evidence="14">GM15</strain>
        <tissue evidence="14">Leaf</tissue>
    </source>
</reference>